<evidence type="ECO:0000313" key="6">
    <source>
        <dbReference type="EMBL" id="MFB9329948.1"/>
    </source>
</evidence>
<dbReference type="PANTHER" id="PTHR43567">
    <property type="entry name" value="FLAVOREDOXIN-RELATED-RELATED"/>
    <property type="match status" value="1"/>
</dbReference>
<dbReference type="PANTHER" id="PTHR43567:SF1">
    <property type="entry name" value="FLAVOREDOXIN"/>
    <property type="match status" value="1"/>
</dbReference>
<dbReference type="EC" id="1.5.1.-" evidence="6"/>
<evidence type="ECO:0000259" key="5">
    <source>
        <dbReference type="Pfam" id="PF01613"/>
    </source>
</evidence>
<accession>A0ABV5KXJ5</accession>
<dbReference type="SUPFAM" id="SSF50475">
    <property type="entry name" value="FMN-binding split barrel"/>
    <property type="match status" value="1"/>
</dbReference>
<comment type="cofactor">
    <cofactor evidence="1">
        <name>FMN</name>
        <dbReference type="ChEBI" id="CHEBI:58210"/>
    </cofactor>
</comment>
<sequence>MHTVIEPKILYFGTSVVLISTLNPDGTPNLAPMSSAWWLNRSCMLGMSDKSQTVQNLLRHGECVLNLPSVDLIPAIDRLTLLTGSSPVPATKAARGYRHESDKFGTAQLTPAPSLAVEPPRVLECPVQLEAKLVRAHPFEQPSSLIALEVAIVRVHAEESILSPLGANYIDPAKWKPMIMNFCEYFGLGDQLSSSRLAPVFGPKAASASTSQPQSTASDERR</sequence>
<feature type="compositionally biased region" description="Low complexity" evidence="4">
    <location>
        <begin position="205"/>
        <end position="222"/>
    </location>
</feature>
<protein>
    <submittedName>
        <fullName evidence="6">Flavin reductase family protein</fullName>
        <ecNumber evidence="6">1.5.1.-</ecNumber>
    </submittedName>
</protein>
<keyword evidence="7" id="KW-1185">Reference proteome</keyword>
<feature type="region of interest" description="Disordered" evidence="4">
    <location>
        <begin position="203"/>
        <end position="222"/>
    </location>
</feature>
<dbReference type="Gene3D" id="2.30.110.10">
    <property type="entry name" value="Electron Transport, Fmn-binding Protein, Chain A"/>
    <property type="match status" value="1"/>
</dbReference>
<dbReference type="EMBL" id="JBHMDO010000047">
    <property type="protein sequence ID" value="MFB9329948.1"/>
    <property type="molecule type" value="Genomic_DNA"/>
</dbReference>
<name>A0ABV5KXJ5_9BACL</name>
<evidence type="ECO:0000256" key="4">
    <source>
        <dbReference type="SAM" id="MobiDB-lite"/>
    </source>
</evidence>
<dbReference type="InterPro" id="IPR012349">
    <property type="entry name" value="Split_barrel_FMN-bd"/>
</dbReference>
<feature type="domain" description="Flavin reductase like" evidence="5">
    <location>
        <begin position="12"/>
        <end position="159"/>
    </location>
</feature>
<dbReference type="RefSeq" id="WP_377500683.1">
    <property type="nucleotide sequence ID" value="NZ_JBHMDO010000047.1"/>
</dbReference>
<evidence type="ECO:0000256" key="3">
    <source>
        <dbReference type="ARBA" id="ARBA00038054"/>
    </source>
</evidence>
<comment type="caution">
    <text evidence="6">The sequence shown here is derived from an EMBL/GenBank/DDBJ whole genome shotgun (WGS) entry which is preliminary data.</text>
</comment>
<proteinExistence type="inferred from homology"/>
<evidence type="ECO:0000313" key="7">
    <source>
        <dbReference type="Proteomes" id="UP001589747"/>
    </source>
</evidence>
<reference evidence="6 7" key="1">
    <citation type="submission" date="2024-09" db="EMBL/GenBank/DDBJ databases">
        <authorList>
            <person name="Sun Q."/>
            <person name="Mori K."/>
        </authorList>
    </citation>
    <scope>NUCLEOTIDE SEQUENCE [LARGE SCALE GENOMIC DNA]</scope>
    <source>
        <strain evidence="6 7">TISTR 2452</strain>
    </source>
</reference>
<dbReference type="InterPro" id="IPR052174">
    <property type="entry name" value="Flavoredoxin"/>
</dbReference>
<dbReference type="Pfam" id="PF01613">
    <property type="entry name" value="Flavin_Reduct"/>
    <property type="match status" value="1"/>
</dbReference>
<dbReference type="Proteomes" id="UP001589747">
    <property type="component" value="Unassembled WGS sequence"/>
</dbReference>
<comment type="similarity">
    <text evidence="3">Belongs to the flavoredoxin family.</text>
</comment>
<evidence type="ECO:0000256" key="1">
    <source>
        <dbReference type="ARBA" id="ARBA00001917"/>
    </source>
</evidence>
<keyword evidence="6" id="KW-0560">Oxidoreductase</keyword>
<organism evidence="6 7">
    <name type="scientific">Paenibacillus aurantiacus</name>
    <dbReference type="NCBI Taxonomy" id="1936118"/>
    <lineage>
        <taxon>Bacteria</taxon>
        <taxon>Bacillati</taxon>
        <taxon>Bacillota</taxon>
        <taxon>Bacilli</taxon>
        <taxon>Bacillales</taxon>
        <taxon>Paenibacillaceae</taxon>
        <taxon>Paenibacillus</taxon>
    </lineage>
</organism>
<keyword evidence="2" id="KW-0285">Flavoprotein</keyword>
<dbReference type="InterPro" id="IPR002563">
    <property type="entry name" value="Flavin_Rdtase-like_dom"/>
</dbReference>
<gene>
    <name evidence="6" type="ORF">ACFFSY_28745</name>
</gene>
<dbReference type="GO" id="GO:0016491">
    <property type="term" value="F:oxidoreductase activity"/>
    <property type="evidence" value="ECO:0007669"/>
    <property type="project" value="UniProtKB-KW"/>
</dbReference>
<evidence type="ECO:0000256" key="2">
    <source>
        <dbReference type="ARBA" id="ARBA00022630"/>
    </source>
</evidence>